<evidence type="ECO:0000313" key="1">
    <source>
        <dbReference type="EMBL" id="KKN60584.1"/>
    </source>
</evidence>
<dbReference type="EMBL" id="LAZR01000690">
    <property type="protein sequence ID" value="KKN60584.1"/>
    <property type="molecule type" value="Genomic_DNA"/>
</dbReference>
<sequence length="317" mass="36115">MKLAFNSSNSGLGNNGGTKTIIKCCEALNSIGHECDIITVADKFTWFEHKPPVRYMPNDLDVIIAVANSDVVGTLRSNVDKKAWYIRGHESWSAPEYLLEDYYRNPNILNIVNSKGLQQKLTTYRADSVVVYSGIDLGMWEDRRLRYRELGQKKIRIGCLYNGKPTKRWEDFVELASILGHDDYEYVGIGDKERKDGFLSAFWANISIDELNNVYNSCDIWFAPTELEGLFNVSMEAALCGCLIICSDAPMNGMCMDYAFDGDTAMVYEARNIEQAAEIIKNPNWDLVDKMYDHLVNNISSREVNMKKLVDYLEEQL</sequence>
<accession>A0A0F9S0H5</accession>
<organism evidence="1">
    <name type="scientific">marine sediment metagenome</name>
    <dbReference type="NCBI Taxonomy" id="412755"/>
    <lineage>
        <taxon>unclassified sequences</taxon>
        <taxon>metagenomes</taxon>
        <taxon>ecological metagenomes</taxon>
    </lineage>
</organism>
<dbReference type="Gene3D" id="3.40.50.2000">
    <property type="entry name" value="Glycogen Phosphorylase B"/>
    <property type="match status" value="2"/>
</dbReference>
<comment type="caution">
    <text evidence="1">The sequence shown here is derived from an EMBL/GenBank/DDBJ whole genome shotgun (WGS) entry which is preliminary data.</text>
</comment>
<proteinExistence type="predicted"/>
<dbReference type="AlphaFoldDB" id="A0A0F9S0H5"/>
<dbReference type="Pfam" id="PF13692">
    <property type="entry name" value="Glyco_trans_1_4"/>
    <property type="match status" value="1"/>
</dbReference>
<gene>
    <name evidence="1" type="ORF">LCGC14_0530240</name>
</gene>
<protein>
    <recommendedName>
        <fullName evidence="2">Glycosyl transferase family 1 domain-containing protein</fullName>
    </recommendedName>
</protein>
<name>A0A0F9S0H5_9ZZZZ</name>
<dbReference type="SUPFAM" id="SSF53756">
    <property type="entry name" value="UDP-Glycosyltransferase/glycogen phosphorylase"/>
    <property type="match status" value="1"/>
</dbReference>
<evidence type="ECO:0008006" key="2">
    <source>
        <dbReference type="Google" id="ProtNLM"/>
    </source>
</evidence>
<reference evidence="1" key="1">
    <citation type="journal article" date="2015" name="Nature">
        <title>Complex archaea that bridge the gap between prokaryotes and eukaryotes.</title>
        <authorList>
            <person name="Spang A."/>
            <person name="Saw J.H."/>
            <person name="Jorgensen S.L."/>
            <person name="Zaremba-Niedzwiedzka K."/>
            <person name="Martijn J."/>
            <person name="Lind A.E."/>
            <person name="van Eijk R."/>
            <person name="Schleper C."/>
            <person name="Guy L."/>
            <person name="Ettema T.J."/>
        </authorList>
    </citation>
    <scope>NUCLEOTIDE SEQUENCE</scope>
</reference>